<comment type="cofactor">
    <cofactor evidence="1">
        <name>Zn(2+)</name>
        <dbReference type="ChEBI" id="CHEBI:29105"/>
    </cofactor>
</comment>
<evidence type="ECO:0000256" key="4">
    <source>
        <dbReference type="ARBA" id="ARBA00022833"/>
    </source>
</evidence>
<dbReference type="PANTHER" id="PTHR43462">
    <property type="entry name" value="ALANYL-TRNA EDITING PROTEIN"/>
    <property type="match status" value="1"/>
</dbReference>
<feature type="coiled-coil region" evidence="5">
    <location>
        <begin position="258"/>
        <end position="285"/>
    </location>
</feature>
<dbReference type="InterPro" id="IPR018165">
    <property type="entry name" value="Ala-tRNA-synth_IIc_core"/>
</dbReference>
<dbReference type="InterPro" id="IPR018164">
    <property type="entry name" value="Ala-tRNA-synth_IIc_N"/>
</dbReference>
<dbReference type="RefSeq" id="WP_277733036.1">
    <property type="nucleotide sequence ID" value="NZ_CP120733.1"/>
</dbReference>
<dbReference type="InterPro" id="IPR009000">
    <property type="entry name" value="Transl_B-barrel_sf"/>
</dbReference>
<name>A0ABY8EDP8_9FIRM</name>
<dbReference type="SUPFAM" id="SSF50447">
    <property type="entry name" value="Translation proteins"/>
    <property type="match status" value="1"/>
</dbReference>
<reference evidence="7 8" key="1">
    <citation type="submission" date="2023-03" db="EMBL/GenBank/DDBJ databases">
        <title>Complete genome sequence of Tepidibacter sp. SWIR-1, isolated from a deep-sea hydrothermal vent.</title>
        <authorList>
            <person name="Li X."/>
        </authorList>
    </citation>
    <scope>NUCLEOTIDE SEQUENCE [LARGE SCALE GENOMIC DNA]</scope>
    <source>
        <strain evidence="7 8">SWIR-1</strain>
    </source>
</reference>
<evidence type="ECO:0000256" key="5">
    <source>
        <dbReference type="SAM" id="Coils"/>
    </source>
</evidence>
<dbReference type="Gene3D" id="3.10.310.40">
    <property type="match status" value="1"/>
</dbReference>
<keyword evidence="5" id="KW-0175">Coiled coil</keyword>
<dbReference type="Gene3D" id="3.30.980.10">
    <property type="entry name" value="Threonyl-trna Synthetase, Chain A, domain 2"/>
    <property type="match status" value="1"/>
</dbReference>
<dbReference type="Pfam" id="PF02272">
    <property type="entry name" value="DHHA1"/>
    <property type="match status" value="1"/>
</dbReference>
<proteinExistence type="predicted"/>
<evidence type="ECO:0000313" key="7">
    <source>
        <dbReference type="EMBL" id="WFD11073.1"/>
    </source>
</evidence>
<dbReference type="PANTHER" id="PTHR43462:SF1">
    <property type="entry name" value="ALANYL-TRNA EDITING PROTEIN AARSD1"/>
    <property type="match status" value="1"/>
</dbReference>
<dbReference type="InterPro" id="IPR003156">
    <property type="entry name" value="DHHA1_dom"/>
</dbReference>
<protein>
    <submittedName>
        <fullName evidence="7">DHHA1 domain-containing protein</fullName>
    </submittedName>
</protein>
<keyword evidence="4" id="KW-0862">Zinc</keyword>
<evidence type="ECO:0000259" key="6">
    <source>
        <dbReference type="PROSITE" id="PS50860"/>
    </source>
</evidence>
<sequence length="398" mass="45331">MEKLFYEDQYQKSFTANTVNVIEKEGKFHIELDKTCFYPEGGGQPSDTGFIEDVKITYVYEEDNHIYHVADKKPNKKNKVKCSIDWDRRFDHMQQHLGQHILSACFVKLLGAPTVGFHLGKNHCTVDIQKFLDKSEIEKVEKLANDIILQNISLEFLYPTRSELKKMNIRKMPSNVDGPIRIVKIDDLDVNACCGIHPSSTIEVQVIKITKWEKYKDCTRIEFLCGDRAIKDYFNKSDFTSTVCSSLTCDTEAALIQIEKLTKEFKKALSENNKLKSKIADYEIEDMLRNCEDTKGMKIIKKVYDNESVKTVNLISSKLTSFDNVIALLGVKAEDKSNLLFMKSKNIKNYNMNELLKDAITLIDGRGGGNEFSAQGGGKQGNNIESALDYAYMKILNS</sequence>
<evidence type="ECO:0000256" key="1">
    <source>
        <dbReference type="ARBA" id="ARBA00001947"/>
    </source>
</evidence>
<dbReference type="Pfam" id="PF07973">
    <property type="entry name" value="tRNA_SAD"/>
    <property type="match status" value="1"/>
</dbReference>
<keyword evidence="3" id="KW-0479">Metal-binding</keyword>
<organism evidence="7 8">
    <name type="scientific">Tepidibacter hydrothermalis</name>
    <dbReference type="NCBI Taxonomy" id="3036126"/>
    <lineage>
        <taxon>Bacteria</taxon>
        <taxon>Bacillati</taxon>
        <taxon>Bacillota</taxon>
        <taxon>Clostridia</taxon>
        <taxon>Peptostreptococcales</taxon>
        <taxon>Peptostreptococcaceae</taxon>
        <taxon>Tepidibacter</taxon>
    </lineage>
</organism>
<dbReference type="InterPro" id="IPR018163">
    <property type="entry name" value="Thr/Ala-tRNA-synth_IIc_edit"/>
</dbReference>
<evidence type="ECO:0000313" key="8">
    <source>
        <dbReference type="Proteomes" id="UP001222800"/>
    </source>
</evidence>
<dbReference type="Proteomes" id="UP001222800">
    <property type="component" value="Chromosome"/>
</dbReference>
<accession>A0ABY8EDP8</accession>
<dbReference type="PROSITE" id="PS50860">
    <property type="entry name" value="AA_TRNA_LIGASE_II_ALA"/>
    <property type="match status" value="1"/>
</dbReference>
<dbReference type="InterPro" id="IPR051335">
    <property type="entry name" value="Alanyl-tRNA_Editing_Enzymes"/>
</dbReference>
<dbReference type="InterPro" id="IPR012947">
    <property type="entry name" value="tRNA_SAD"/>
</dbReference>
<feature type="domain" description="Alanyl-transfer RNA synthetases family profile" evidence="6">
    <location>
        <begin position="1"/>
        <end position="235"/>
    </location>
</feature>
<gene>
    <name evidence="7" type="ORF">P4S50_03080</name>
</gene>
<keyword evidence="8" id="KW-1185">Reference proteome</keyword>
<dbReference type="Gene3D" id="2.40.30.130">
    <property type="match status" value="1"/>
</dbReference>
<evidence type="ECO:0000256" key="3">
    <source>
        <dbReference type="ARBA" id="ARBA00022723"/>
    </source>
</evidence>
<dbReference type="EMBL" id="CP120733">
    <property type="protein sequence ID" value="WFD11073.1"/>
    <property type="molecule type" value="Genomic_DNA"/>
</dbReference>
<evidence type="ECO:0000256" key="2">
    <source>
        <dbReference type="ARBA" id="ARBA00004496"/>
    </source>
</evidence>
<dbReference type="SUPFAM" id="SSF55186">
    <property type="entry name" value="ThrRS/AlaRS common domain"/>
    <property type="match status" value="1"/>
</dbReference>
<comment type="subcellular location">
    <subcellularLocation>
        <location evidence="2">Cytoplasm</location>
    </subcellularLocation>
</comment>
<dbReference type="SMART" id="SM00863">
    <property type="entry name" value="tRNA_SAD"/>
    <property type="match status" value="1"/>
</dbReference>
<dbReference type="Pfam" id="PF01411">
    <property type="entry name" value="tRNA-synt_2c"/>
    <property type="match status" value="1"/>
</dbReference>